<dbReference type="KEGG" id="ang:An04g09210"/>
<protein>
    <submittedName>
        <fullName evidence="2">Uncharacterized protein</fullName>
    </submittedName>
</protein>
<name>A0AAJ8DYV8_ASPNG</name>
<dbReference type="AlphaFoldDB" id="A0AAJ8DYV8"/>
<proteinExistence type="predicted"/>
<gene>
    <name evidence="2" type="ORF">An04g09210</name>
</gene>
<feature type="compositionally biased region" description="Low complexity" evidence="1">
    <location>
        <begin position="179"/>
        <end position="188"/>
    </location>
</feature>
<reference evidence="2" key="2">
    <citation type="submission" date="2025-08" db="UniProtKB">
        <authorList>
            <consortium name="RefSeq"/>
        </authorList>
    </citation>
    <scope>IDENTIFICATION</scope>
</reference>
<feature type="region of interest" description="Disordered" evidence="1">
    <location>
        <begin position="142"/>
        <end position="197"/>
    </location>
</feature>
<evidence type="ECO:0000256" key="1">
    <source>
        <dbReference type="SAM" id="MobiDB-lite"/>
    </source>
</evidence>
<accession>A0AAJ8DYV8</accession>
<evidence type="ECO:0000313" key="2">
    <source>
        <dbReference type="RefSeq" id="XP_059600694.1"/>
    </source>
</evidence>
<feature type="region of interest" description="Disordered" evidence="1">
    <location>
        <begin position="64"/>
        <end position="90"/>
    </location>
</feature>
<dbReference type="VEuPathDB" id="FungiDB:An04g09210"/>
<feature type="region of interest" description="Disordered" evidence="1">
    <location>
        <begin position="1"/>
        <end position="46"/>
    </location>
</feature>
<organism evidence="2">
    <name type="scientific">Aspergillus niger</name>
    <dbReference type="NCBI Taxonomy" id="5061"/>
    <lineage>
        <taxon>Eukaryota</taxon>
        <taxon>Fungi</taxon>
        <taxon>Dikarya</taxon>
        <taxon>Ascomycota</taxon>
        <taxon>Pezizomycotina</taxon>
        <taxon>Eurotiomycetes</taxon>
        <taxon>Eurotiomycetidae</taxon>
        <taxon>Eurotiales</taxon>
        <taxon>Aspergillaceae</taxon>
        <taxon>Aspergillus</taxon>
        <taxon>Aspergillus subgen. Circumdati</taxon>
    </lineage>
</organism>
<dbReference type="RefSeq" id="XP_059600694.1">
    <property type="nucleotide sequence ID" value="XM_059747755.1"/>
</dbReference>
<dbReference type="GeneID" id="84591043"/>
<sequence>MNSFNNRLSEAPASRPEIDRQRLSTKNRAGRTEGVGVVNHGLTDPDDECWEPNFVEQACHMNGRDGKRVNYKDTDSEVGPKLRSAEDEEAWKEAVMEEERRGILRPTRHAATARAGKLGQVLGVQPDDEKCEREKTLVDDSWLVDEEETKGHEEGRLGELGCSSKQMRGSDGRGKKKQQQQQQQQNKKLVGRGVQRTAERENQEALLKLDRHTQYPPSAYMMGIYGIYGIYCRPFFGSVRPPLKYLLR</sequence>
<reference evidence="2" key="1">
    <citation type="submission" date="2025-02" db="EMBL/GenBank/DDBJ databases">
        <authorList>
            <consortium name="NCBI Genome Project"/>
        </authorList>
    </citation>
    <scope>NUCLEOTIDE SEQUENCE</scope>
</reference>